<keyword evidence="3" id="KW-1185">Reference proteome</keyword>
<sequence>MRSGDDVGAISLREAWRQQIYSDGAIKASLAIKVLFGMALRQATGFITSLLKLDRPDWSVPDFSTLSRRQKTLEVAFAYRGSTGLLPLLIDSSGIKVEGGGQWNALKHGVPKRRVWRQIHLGIDEKTLEIRAVEVTNRNVGDAPMLTESLEQIEPT</sequence>
<dbReference type="Proteomes" id="UP000231259">
    <property type="component" value="Unassembled WGS sequence"/>
</dbReference>
<dbReference type="PANTHER" id="PTHR34631">
    <property type="match status" value="1"/>
</dbReference>
<evidence type="ECO:0000259" key="1">
    <source>
        <dbReference type="Pfam" id="PF13737"/>
    </source>
</evidence>
<name>A0A2G8R8X9_9RHOB</name>
<evidence type="ECO:0000313" key="2">
    <source>
        <dbReference type="EMBL" id="PIL17901.1"/>
    </source>
</evidence>
<dbReference type="InterPro" id="IPR053172">
    <property type="entry name" value="Tn903_transposase"/>
</dbReference>
<comment type="caution">
    <text evidence="2">The sequence shown here is derived from an EMBL/GenBank/DDBJ whole genome shotgun (WGS) entry which is preliminary data.</text>
</comment>
<reference evidence="2 3" key="1">
    <citation type="submission" date="2013-09" db="EMBL/GenBank/DDBJ databases">
        <title>Genome sequencing of Phaeobacter antarcticus sp. nov. SM1211.</title>
        <authorList>
            <person name="Zhang X.-Y."/>
            <person name="Liu C."/>
            <person name="Chen X.-L."/>
            <person name="Xie B.-B."/>
            <person name="Qin Q.-L."/>
            <person name="Rong J.-C."/>
            <person name="Zhang Y.-Z."/>
        </authorList>
    </citation>
    <scope>NUCLEOTIDE SEQUENCE [LARGE SCALE GENOMIC DNA]</scope>
    <source>
        <strain evidence="2 3">SM1211</strain>
    </source>
</reference>
<dbReference type="InterPro" id="IPR025668">
    <property type="entry name" value="Tnp_DDE_dom"/>
</dbReference>
<dbReference type="Pfam" id="PF13737">
    <property type="entry name" value="DDE_Tnp_1_5"/>
    <property type="match status" value="1"/>
</dbReference>
<dbReference type="PANTHER" id="PTHR34631:SF3">
    <property type="entry name" value="ISSOD12 TRANSPOSASE TNPA_ISSOD12"/>
    <property type="match status" value="1"/>
</dbReference>
<proteinExistence type="predicted"/>
<accession>A0A2G8R8X9</accession>
<dbReference type="NCBIfam" id="NF033579">
    <property type="entry name" value="transpos_IS5_2"/>
    <property type="match status" value="1"/>
</dbReference>
<gene>
    <name evidence="2" type="ORF">P775_22600</name>
</gene>
<organism evidence="2 3">
    <name type="scientific">Puniceibacterium antarcticum</name>
    <dbReference type="NCBI Taxonomy" id="1206336"/>
    <lineage>
        <taxon>Bacteria</taxon>
        <taxon>Pseudomonadati</taxon>
        <taxon>Pseudomonadota</taxon>
        <taxon>Alphaproteobacteria</taxon>
        <taxon>Rhodobacterales</taxon>
        <taxon>Paracoccaceae</taxon>
        <taxon>Puniceibacterium</taxon>
    </lineage>
</organism>
<dbReference type="AlphaFoldDB" id="A0A2G8R8X9"/>
<dbReference type="InterPro" id="IPR053520">
    <property type="entry name" value="Transposase_Tn903"/>
</dbReference>
<dbReference type="EMBL" id="AWWI01000147">
    <property type="protein sequence ID" value="PIL17901.1"/>
    <property type="molecule type" value="Genomic_DNA"/>
</dbReference>
<protein>
    <recommendedName>
        <fullName evidence="1">Transposase DDE domain-containing protein</fullName>
    </recommendedName>
</protein>
<evidence type="ECO:0000313" key="3">
    <source>
        <dbReference type="Proteomes" id="UP000231259"/>
    </source>
</evidence>
<feature type="domain" description="Transposase DDE" evidence="1">
    <location>
        <begin position="17"/>
        <end position="99"/>
    </location>
</feature>